<name>A0ABS0TJM4_9FLAO</name>
<dbReference type="RefSeq" id="WP_198639366.1">
    <property type="nucleotide sequence ID" value="NZ_JAEHNY010000015.1"/>
</dbReference>
<evidence type="ECO:0000313" key="1">
    <source>
        <dbReference type="EMBL" id="MBI6121231.1"/>
    </source>
</evidence>
<evidence type="ECO:0000313" key="2">
    <source>
        <dbReference type="Proteomes" id="UP000635665"/>
    </source>
</evidence>
<gene>
    <name evidence="1" type="ORF">I6U50_14490</name>
</gene>
<comment type="caution">
    <text evidence="1">The sequence shown here is derived from an EMBL/GenBank/DDBJ whole genome shotgun (WGS) entry which is preliminary data.</text>
</comment>
<keyword evidence="2" id="KW-1185">Reference proteome</keyword>
<dbReference type="PROSITE" id="PS51257">
    <property type="entry name" value="PROKAR_LIPOPROTEIN"/>
    <property type="match status" value="1"/>
</dbReference>
<dbReference type="Pfam" id="PF13618">
    <property type="entry name" value="Gluconate_2-dh3"/>
    <property type="match status" value="1"/>
</dbReference>
<dbReference type="EMBL" id="JAEHNY010000015">
    <property type="protein sequence ID" value="MBI6121231.1"/>
    <property type="molecule type" value="Genomic_DNA"/>
</dbReference>
<dbReference type="Proteomes" id="UP000635665">
    <property type="component" value="Unassembled WGS sequence"/>
</dbReference>
<reference evidence="1 2" key="1">
    <citation type="submission" date="2020-12" db="EMBL/GenBank/DDBJ databases">
        <title>Salegentibacter orientalis sp. nov., isolated from costal sediment.</title>
        <authorList>
            <person name="Lian F.-B."/>
        </authorList>
    </citation>
    <scope>NUCLEOTIDE SEQUENCE [LARGE SCALE GENOMIC DNA]</scope>
    <source>
        <strain evidence="1 2">F60176</strain>
    </source>
</reference>
<dbReference type="InterPro" id="IPR027056">
    <property type="entry name" value="Gluconate_2DH_su3"/>
</dbReference>
<protein>
    <submittedName>
        <fullName evidence="1">Gluconate 2-dehydrogenase subunit 3 family protein</fullName>
    </submittedName>
</protein>
<accession>A0ABS0TJM4</accession>
<proteinExistence type="predicted"/>
<sequence length="229" mass="26373">MDRRESLRTLVMGGMASSFFLSSCVNDKESPIEEGDIIEEKQGYGRTPAEIERDEDLMSETFFTEEEMAMITSLSDIIIPEDEESVSATEAGVPEFIEFIVKDIPEHQLPMRGGLMWLNRESSKQFNTLFVEASKENQLIIIDQIAYPQDFEKTSPGPTFFRRIKNLVVTGYFTSEPGIEYLDYRGNIPNVWDGVPQQVLEKHGMEYDKNKVSLYMKPEERGKIMKWDK</sequence>
<organism evidence="1 2">
    <name type="scientific">Salegentibacter maritimus</name>
    <dbReference type="NCBI Taxonomy" id="2794347"/>
    <lineage>
        <taxon>Bacteria</taxon>
        <taxon>Pseudomonadati</taxon>
        <taxon>Bacteroidota</taxon>
        <taxon>Flavobacteriia</taxon>
        <taxon>Flavobacteriales</taxon>
        <taxon>Flavobacteriaceae</taxon>
        <taxon>Salegentibacter</taxon>
    </lineage>
</organism>